<gene>
    <name evidence="1" type="ORF">HAX54_031371</name>
</gene>
<reference evidence="1 2" key="1">
    <citation type="journal article" date="2021" name="BMC Genomics">
        <title>Datura genome reveals duplications of psychoactive alkaloid biosynthetic genes and high mutation rate following tissue culture.</title>
        <authorList>
            <person name="Rajewski A."/>
            <person name="Carter-House D."/>
            <person name="Stajich J."/>
            <person name="Litt A."/>
        </authorList>
    </citation>
    <scope>NUCLEOTIDE SEQUENCE [LARGE SCALE GENOMIC DNA]</scope>
    <source>
        <strain evidence="1">AR-01</strain>
    </source>
</reference>
<dbReference type="Proteomes" id="UP000823775">
    <property type="component" value="Unassembled WGS sequence"/>
</dbReference>
<accession>A0ABS8V9J4</accession>
<dbReference type="EMBL" id="JACEIK010003977">
    <property type="protein sequence ID" value="MCD9643713.1"/>
    <property type="molecule type" value="Genomic_DNA"/>
</dbReference>
<proteinExistence type="predicted"/>
<keyword evidence="2" id="KW-1185">Reference proteome</keyword>
<sequence length="67" mass="7955">IENQLRWNTGVGFLIPIDDASCNDSWACPTSRYMTRHNICKWTLKHEPHNESWYHLTTRNVARPEWG</sequence>
<protein>
    <submittedName>
        <fullName evidence="1">Uncharacterized protein</fullName>
    </submittedName>
</protein>
<organism evidence="1 2">
    <name type="scientific">Datura stramonium</name>
    <name type="common">Jimsonweed</name>
    <name type="synonym">Common thornapple</name>
    <dbReference type="NCBI Taxonomy" id="4076"/>
    <lineage>
        <taxon>Eukaryota</taxon>
        <taxon>Viridiplantae</taxon>
        <taxon>Streptophyta</taxon>
        <taxon>Embryophyta</taxon>
        <taxon>Tracheophyta</taxon>
        <taxon>Spermatophyta</taxon>
        <taxon>Magnoliopsida</taxon>
        <taxon>eudicotyledons</taxon>
        <taxon>Gunneridae</taxon>
        <taxon>Pentapetalae</taxon>
        <taxon>asterids</taxon>
        <taxon>lamiids</taxon>
        <taxon>Solanales</taxon>
        <taxon>Solanaceae</taxon>
        <taxon>Solanoideae</taxon>
        <taxon>Datureae</taxon>
        <taxon>Datura</taxon>
    </lineage>
</organism>
<feature type="non-terminal residue" evidence="1">
    <location>
        <position position="67"/>
    </location>
</feature>
<feature type="non-terminal residue" evidence="1">
    <location>
        <position position="1"/>
    </location>
</feature>
<evidence type="ECO:0000313" key="2">
    <source>
        <dbReference type="Proteomes" id="UP000823775"/>
    </source>
</evidence>
<name>A0ABS8V9J4_DATST</name>
<comment type="caution">
    <text evidence="1">The sequence shown here is derived from an EMBL/GenBank/DDBJ whole genome shotgun (WGS) entry which is preliminary data.</text>
</comment>
<evidence type="ECO:0000313" key="1">
    <source>
        <dbReference type="EMBL" id="MCD9643713.1"/>
    </source>
</evidence>